<dbReference type="Gene3D" id="3.10.450.50">
    <property type="match status" value="1"/>
</dbReference>
<dbReference type="Pfam" id="PF17775">
    <property type="entry name" value="YchJ_M-like"/>
    <property type="match status" value="1"/>
</dbReference>
<evidence type="ECO:0000313" key="2">
    <source>
        <dbReference type="EMBL" id="GJF11384.1"/>
    </source>
</evidence>
<reference evidence="2 3" key="1">
    <citation type="submission" date="2021-08" db="EMBL/GenBank/DDBJ databases">
        <title>Draft genome sequence of Mycolicibacterium sp. NGTWS1702 strain.</title>
        <authorList>
            <person name="Matsumoto M."/>
            <person name="Tang B.C.C."/>
            <person name="Machida Y."/>
            <person name="Matoyama H."/>
            <person name="Kishihara T."/>
            <person name="Sato S."/>
            <person name="Kondo I."/>
            <person name="Sano M."/>
            <person name="Kato G."/>
        </authorList>
    </citation>
    <scope>NUCLEOTIDE SEQUENCE [LARGE SCALE GENOMIC DNA]</scope>
    <source>
        <strain evidence="2 3">NGTWSNA01</strain>
    </source>
</reference>
<gene>
    <name evidence="2" type="ORF">NGTWS1702_08530</name>
</gene>
<dbReference type="EMBL" id="BPRH01000924">
    <property type="protein sequence ID" value="GJF11384.1"/>
    <property type="molecule type" value="Genomic_DNA"/>
</dbReference>
<proteinExistence type="predicted"/>
<dbReference type="SUPFAM" id="SSF54427">
    <property type="entry name" value="NTF2-like"/>
    <property type="match status" value="1"/>
</dbReference>
<sequence length="89" mass="10320">MRARYSAYAVGASDYLWRTWHPRTRKDDIDAAGLVWTRLEVIDAVAGGAGDESGEVEFRAHYRGGVVHERSRFARRARRWFYVDGELFQ</sequence>
<dbReference type="InterPro" id="IPR032710">
    <property type="entry name" value="NTF2-like_dom_sf"/>
</dbReference>
<evidence type="ECO:0000313" key="3">
    <source>
        <dbReference type="Proteomes" id="UP001060504"/>
    </source>
</evidence>
<keyword evidence="3" id="KW-1185">Reference proteome</keyword>
<comment type="caution">
    <text evidence="2">The sequence shown here is derived from an EMBL/GenBank/DDBJ whole genome shotgun (WGS) entry which is preliminary data.</text>
</comment>
<protein>
    <recommendedName>
        <fullName evidence="1">YchJ-like middle NTF2-like domain-containing protein</fullName>
    </recommendedName>
</protein>
<name>A0ABQ4VA53_9MYCO</name>
<dbReference type="Proteomes" id="UP001060504">
    <property type="component" value="Unassembled WGS sequence"/>
</dbReference>
<organism evidence="2 3">
    <name type="scientific">Mycolicibacterium cyprinidarum</name>
    <dbReference type="NCBI Taxonomy" id="2860311"/>
    <lineage>
        <taxon>Bacteria</taxon>
        <taxon>Bacillati</taxon>
        <taxon>Actinomycetota</taxon>
        <taxon>Actinomycetes</taxon>
        <taxon>Mycobacteriales</taxon>
        <taxon>Mycobacteriaceae</taxon>
        <taxon>Mycolicibacterium</taxon>
    </lineage>
</organism>
<accession>A0ABQ4VA53</accession>
<feature type="domain" description="YchJ-like middle NTF2-like" evidence="1">
    <location>
        <begin position="1"/>
        <end position="85"/>
    </location>
</feature>
<dbReference type="InterPro" id="IPR048469">
    <property type="entry name" value="YchJ-like_M"/>
</dbReference>
<evidence type="ECO:0000259" key="1">
    <source>
        <dbReference type="Pfam" id="PF17775"/>
    </source>
</evidence>